<dbReference type="Pfam" id="PF23736">
    <property type="entry name" value="Ig_ZP2"/>
    <property type="match status" value="1"/>
</dbReference>
<accession>A0A3B3RTE7</accession>
<evidence type="ECO:0000313" key="3">
    <source>
        <dbReference type="Ensembl" id="ENSPKIP00000021817.1"/>
    </source>
</evidence>
<evidence type="ECO:0000259" key="2">
    <source>
        <dbReference type="PROSITE" id="PS51034"/>
    </source>
</evidence>
<feature type="domain" description="ZP" evidence="2">
    <location>
        <begin position="621"/>
        <end position="804"/>
    </location>
</feature>
<reference evidence="3" key="2">
    <citation type="submission" date="2025-09" db="UniProtKB">
        <authorList>
            <consortium name="Ensembl"/>
        </authorList>
    </citation>
    <scope>IDENTIFICATION</scope>
</reference>
<dbReference type="Gene3D" id="2.60.40.3210">
    <property type="entry name" value="Zona pellucida, ZP-N domain"/>
    <property type="match status" value="1"/>
</dbReference>
<dbReference type="PROSITE" id="PS51034">
    <property type="entry name" value="ZP_2"/>
    <property type="match status" value="1"/>
</dbReference>
<sequence>MVSQMRHSLAHIIPRIIKIPPKKRICVMLLCISQISVSTIIPSGMFKMQCHDRHFWLNVQSQFLGQTTRLGFEDSSGVHYLSIKRAAECGYSIVFSAAGDLVLRASFLACHVNSKLGQKGAEFWLRVRVVNEDVDSKEVVYPLLLSCPLFQAWSPREVVCEEGYMEVSVTRWLPHNNHLNREKDVRPPEEDGLSQWQVAFHVPHQTLAEGMSVKEAHLQGYHINARGDRLVMHCLYSSPLSYVLQDHGIEVEAVSATVFYQHQKIPLLANLSVACPLSRAMVDGEHLSWMFPQILSPLVQGWFRDKGVRMGVDGSLLSECQILERGYEIGLREHLVEIRIPFGAKGGFIKSNVVDQSYLQSFSVDLYFIHQWEEGHWGVTQHRSFRSLNTTYIPGRLILINNTIPGQGIFSVTFGVFSPEVSLRSVAVGGEAPLSWAQARKAGIQVSLMPFANGSHAYQLQVPFMHPHVFLEYIGGGYRRHILEMAFSLDVLPSNAAFFHHATVVCDSQDAVLPKLEGKCTDQGVLVLLHYGNLGSEWEMYIDGRRMDWEVVKLGGYVVNLEEEEYFSVELSMHSLGVVYENISLQALRIRVEVSLVNVDTELVEHTLVQRCTFPVREFLLCLPEGRAVAVVDTSRTIPPVKPMRTALLDLSCRPSAADGTRALFNFSLDLCGTKTSMEGNHLVYENEVVYMERTARPLPLIHRDTHFRLILQCHYLVNNSITIHHLPTVFPSSTSNPTQGSPGYLWSKKPPSGRAQRSVLQQRIADRPVEMSLLMVSTLGMVSVFLGILAMILWLRASCLFNT</sequence>
<dbReference type="Pfam" id="PF26562">
    <property type="entry name" value="Ig-like"/>
    <property type="match status" value="1"/>
</dbReference>
<name>A0A3B3RTE7_9TELE</name>
<organism evidence="3 4">
    <name type="scientific">Paramormyrops kingsleyae</name>
    <dbReference type="NCBI Taxonomy" id="1676925"/>
    <lineage>
        <taxon>Eukaryota</taxon>
        <taxon>Metazoa</taxon>
        <taxon>Chordata</taxon>
        <taxon>Craniata</taxon>
        <taxon>Vertebrata</taxon>
        <taxon>Euteleostomi</taxon>
        <taxon>Actinopterygii</taxon>
        <taxon>Neopterygii</taxon>
        <taxon>Teleostei</taxon>
        <taxon>Osteoglossocephala</taxon>
        <taxon>Osteoglossomorpha</taxon>
        <taxon>Osteoglossiformes</taxon>
        <taxon>Mormyridae</taxon>
        <taxon>Paramormyrops</taxon>
    </lineage>
</organism>
<keyword evidence="1" id="KW-0812">Transmembrane</keyword>
<dbReference type="STRING" id="1676925.ENSPKIP00000021817"/>
<feature type="transmembrane region" description="Helical" evidence="1">
    <location>
        <begin position="772"/>
        <end position="796"/>
    </location>
</feature>
<dbReference type="Pfam" id="PF23344">
    <property type="entry name" value="ZP-N"/>
    <property type="match status" value="1"/>
</dbReference>
<protein>
    <submittedName>
        <fullName evidence="3">Uncharacterized LOC111854456</fullName>
    </submittedName>
</protein>
<proteinExistence type="predicted"/>
<dbReference type="Ensembl" id="ENSPKIT00000002461.1">
    <property type="protein sequence ID" value="ENSPKIP00000021817.1"/>
    <property type="gene ID" value="ENSPKIG00000006064.1"/>
</dbReference>
<keyword evidence="1" id="KW-1133">Transmembrane helix</keyword>
<dbReference type="AlphaFoldDB" id="A0A3B3RTE7"/>
<evidence type="ECO:0000256" key="1">
    <source>
        <dbReference type="SAM" id="Phobius"/>
    </source>
</evidence>
<dbReference type="PANTHER" id="PTHR47130">
    <property type="entry name" value="SI:DKEY-19B23.11-RELATED"/>
    <property type="match status" value="1"/>
</dbReference>
<dbReference type="InterPro" id="IPR057638">
    <property type="entry name" value="Ig_ZP2_2nd"/>
</dbReference>
<dbReference type="GeneTree" id="ENSGT00940000163503"/>
<dbReference type="InterPro" id="IPR055356">
    <property type="entry name" value="ZP-N"/>
</dbReference>
<dbReference type="InterPro" id="IPR001507">
    <property type="entry name" value="ZP_dom"/>
</dbReference>
<dbReference type="PANTHER" id="PTHR47130:SF1">
    <property type="entry name" value="ZP DOMAIN-CONTAINING PROTEIN"/>
    <property type="match status" value="1"/>
</dbReference>
<keyword evidence="1" id="KW-0472">Membrane</keyword>
<reference evidence="3" key="1">
    <citation type="submission" date="2025-08" db="UniProtKB">
        <authorList>
            <consortium name="Ensembl"/>
        </authorList>
    </citation>
    <scope>IDENTIFICATION</scope>
</reference>
<keyword evidence="4" id="KW-1185">Reference proteome</keyword>
<dbReference type="InterPro" id="IPR058876">
    <property type="entry name" value="Ig-like_ZP"/>
</dbReference>
<evidence type="ECO:0000313" key="4">
    <source>
        <dbReference type="Proteomes" id="UP000261540"/>
    </source>
</evidence>
<dbReference type="Proteomes" id="UP000261540">
    <property type="component" value="Unplaced"/>
</dbReference>